<feature type="region of interest" description="Disordered" evidence="1">
    <location>
        <begin position="212"/>
        <end position="261"/>
    </location>
</feature>
<evidence type="ECO:0000313" key="3">
    <source>
        <dbReference type="Proteomes" id="UP000695007"/>
    </source>
</evidence>
<feature type="region of interest" description="Disordered" evidence="1">
    <location>
        <begin position="324"/>
        <end position="373"/>
    </location>
</feature>
<evidence type="ECO:0000256" key="2">
    <source>
        <dbReference type="SAM" id="Phobius"/>
    </source>
</evidence>
<sequence length="373" mass="41313">MEAEVDVAAAMIVNDSTECPLCTLGPPPDMILRLPPPPAPAFLVHSTEFYPSDGLPFVEHFNSSPCKHSCEWRGKGVQYVEMPQQGTFFDGTWLLVLISSCIGIIFIGIVLATLLIKCKLQPVVSRSQDEASQCSSRSNKNSTLSTSTASSGMQTTTTSASQCRKPVARLQPEAVLYPCPGQQDPLQDSRLMWATLTPRGTTRHYLEEHTYESVEQQEHLEQQQPQQQHQRRQPSYSESPSEHVNLKTYSQPSVPSSILTRSKDEKAFDNTAFVDYEEPLSIKNEYYQLEDVLEPCDPIFSVEGLYGMRGPGGVGSLRPRVSSPTRIEHPNLPPLNLQPTRKQPLRHKSRTPDCTLLRGGGGGMASSGYIPNI</sequence>
<feature type="region of interest" description="Disordered" evidence="1">
    <location>
        <begin position="129"/>
        <end position="164"/>
    </location>
</feature>
<proteinExistence type="predicted"/>
<dbReference type="KEGG" id="csol:105362837"/>
<dbReference type="RefSeq" id="XP_011498639.1">
    <property type="nucleotide sequence ID" value="XM_011500337.1"/>
</dbReference>
<organism evidence="3 4">
    <name type="scientific">Ceratosolen solmsi marchali</name>
    <dbReference type="NCBI Taxonomy" id="326594"/>
    <lineage>
        <taxon>Eukaryota</taxon>
        <taxon>Metazoa</taxon>
        <taxon>Ecdysozoa</taxon>
        <taxon>Arthropoda</taxon>
        <taxon>Hexapoda</taxon>
        <taxon>Insecta</taxon>
        <taxon>Pterygota</taxon>
        <taxon>Neoptera</taxon>
        <taxon>Endopterygota</taxon>
        <taxon>Hymenoptera</taxon>
        <taxon>Apocrita</taxon>
        <taxon>Proctotrupomorpha</taxon>
        <taxon>Chalcidoidea</taxon>
        <taxon>Agaonidae</taxon>
        <taxon>Agaoninae</taxon>
        <taxon>Ceratosolen</taxon>
    </lineage>
</organism>
<keyword evidence="2" id="KW-1133">Transmembrane helix</keyword>
<feature type="compositionally biased region" description="Basic and acidic residues" evidence="1">
    <location>
        <begin position="212"/>
        <end position="221"/>
    </location>
</feature>
<gene>
    <name evidence="4" type="primary">LOC105362837</name>
</gene>
<dbReference type="Proteomes" id="UP000695007">
    <property type="component" value="Unplaced"/>
</dbReference>
<protein>
    <submittedName>
        <fullName evidence="4">Uncharacterized protein LOC105362837</fullName>
    </submittedName>
</protein>
<dbReference type="GeneID" id="105362837"/>
<dbReference type="AlphaFoldDB" id="A0AAJ6YIE6"/>
<feature type="compositionally biased region" description="Polar residues" evidence="1">
    <location>
        <begin position="129"/>
        <end position="162"/>
    </location>
</feature>
<evidence type="ECO:0000313" key="4">
    <source>
        <dbReference type="RefSeq" id="XP_011498639.1"/>
    </source>
</evidence>
<evidence type="ECO:0000256" key="1">
    <source>
        <dbReference type="SAM" id="MobiDB-lite"/>
    </source>
</evidence>
<keyword evidence="3" id="KW-1185">Reference proteome</keyword>
<keyword evidence="2" id="KW-0812">Transmembrane</keyword>
<name>A0AAJ6YIE6_9HYME</name>
<feature type="compositionally biased region" description="Polar residues" evidence="1">
    <location>
        <begin position="247"/>
        <end position="260"/>
    </location>
</feature>
<reference evidence="4" key="1">
    <citation type="submission" date="2025-08" db="UniProtKB">
        <authorList>
            <consortium name="RefSeq"/>
        </authorList>
    </citation>
    <scope>IDENTIFICATION</scope>
</reference>
<keyword evidence="2" id="KW-0472">Membrane</keyword>
<accession>A0AAJ6YIE6</accession>
<feature type="transmembrane region" description="Helical" evidence="2">
    <location>
        <begin position="92"/>
        <end position="116"/>
    </location>
</feature>